<feature type="domain" description="AMP-binding enzyme C-terminal" evidence="4">
    <location>
        <begin position="468"/>
        <end position="547"/>
    </location>
</feature>
<organism evidence="5 6">
    <name type="scientific">Amblyomma americanum</name>
    <name type="common">Lone star tick</name>
    <dbReference type="NCBI Taxonomy" id="6943"/>
    <lineage>
        <taxon>Eukaryota</taxon>
        <taxon>Metazoa</taxon>
        <taxon>Ecdysozoa</taxon>
        <taxon>Arthropoda</taxon>
        <taxon>Chelicerata</taxon>
        <taxon>Arachnida</taxon>
        <taxon>Acari</taxon>
        <taxon>Parasitiformes</taxon>
        <taxon>Ixodida</taxon>
        <taxon>Ixodoidea</taxon>
        <taxon>Ixodidae</taxon>
        <taxon>Amblyomminae</taxon>
        <taxon>Amblyomma</taxon>
    </lineage>
</organism>
<evidence type="ECO:0000313" key="5">
    <source>
        <dbReference type="EMBL" id="KAK8786920.1"/>
    </source>
</evidence>
<dbReference type="EMBL" id="JARKHS020002284">
    <property type="protein sequence ID" value="KAK8786920.1"/>
    <property type="molecule type" value="Genomic_DNA"/>
</dbReference>
<comment type="subcellular location">
    <subcellularLocation>
        <location evidence="1">Peroxisome</location>
    </subcellularLocation>
</comment>
<gene>
    <name evidence="5" type="ORF">V5799_023304</name>
</gene>
<dbReference type="GO" id="GO:0005777">
    <property type="term" value="C:peroxisome"/>
    <property type="evidence" value="ECO:0007669"/>
    <property type="project" value="UniProtKB-SubCell"/>
</dbReference>
<dbReference type="SUPFAM" id="SSF56801">
    <property type="entry name" value="Acetyl-CoA synthetase-like"/>
    <property type="match status" value="1"/>
</dbReference>
<dbReference type="Gene3D" id="3.40.50.12780">
    <property type="entry name" value="N-terminal domain of ligase-like"/>
    <property type="match status" value="1"/>
</dbReference>
<evidence type="ECO:0000259" key="3">
    <source>
        <dbReference type="Pfam" id="PF00501"/>
    </source>
</evidence>
<evidence type="ECO:0000256" key="1">
    <source>
        <dbReference type="ARBA" id="ARBA00004275"/>
    </source>
</evidence>
<dbReference type="InterPro" id="IPR045851">
    <property type="entry name" value="AMP-bd_C_sf"/>
</dbReference>
<name>A0AAQ4FIB8_AMBAM</name>
<dbReference type="Pfam" id="PF13193">
    <property type="entry name" value="AMP-binding_C"/>
    <property type="match status" value="1"/>
</dbReference>
<dbReference type="PANTHER" id="PTHR24096">
    <property type="entry name" value="LONG-CHAIN-FATTY-ACID--COA LIGASE"/>
    <property type="match status" value="1"/>
</dbReference>
<evidence type="ECO:0000256" key="2">
    <source>
        <dbReference type="ARBA" id="ARBA00023140"/>
    </source>
</evidence>
<comment type="caution">
    <text evidence="5">The sequence shown here is derived from an EMBL/GenBank/DDBJ whole genome shotgun (WGS) entry which is preliminary data.</text>
</comment>
<dbReference type="GO" id="GO:0016405">
    <property type="term" value="F:CoA-ligase activity"/>
    <property type="evidence" value="ECO:0007669"/>
    <property type="project" value="TreeGrafter"/>
</dbReference>
<proteinExistence type="predicted"/>
<keyword evidence="2" id="KW-0576">Peroxisome</keyword>
<sequence length="570" mass="62251">MNGALQSSLTVADLPPCHSKAFLTLLSPSLQTKARIEEGIIHSPYPDCQVPSVSLYALLAGRMQRNSDKTAILCQEKAVSHGELLRRFRCITAGLQSMGLGRGDRVYARFSSATVDGLAALCGVMFSGATLILAGESSEDEHLANIRSLDVTHLLIDSSNADIFISLLPQLTLKGKLSVDDTPGFTRVSPFQWEANEAAFDDDRGSEDDVMMIAYSSGTSGLPKNIELQRRYLMYYVVATEACEPLPSEEICIIGPSITFAVLMYHLKGLYSGAAFVMMGQQGASDLLDSMLRHKVTWFASPQFRVLSIARQVEKRGCGPPPSLRSVVLFGAPVTVTAAREITATLRPLVFRNAYGTTETGFVAVPPRGECAYDNVGFPVPGTRIKVIDMQSGRVLGPMKEGEVLLHSPAVMKGYYNMPAETELALDAQGWFHTGDVGMYDENGRLYMVDRIKCLLVCFSWKVSSCQLEDCLLKHPDVAEAAVFGVANEEAGDLPAAVVVLRSGHENRGEELAEELMAHVAARHSWYRHHCAGVYVTNAIPKTETGKIRRRDLAQMLPSLQRLDRTISTA</sequence>
<dbReference type="InterPro" id="IPR042099">
    <property type="entry name" value="ANL_N_sf"/>
</dbReference>
<dbReference type="InterPro" id="IPR000873">
    <property type="entry name" value="AMP-dep_synth/lig_dom"/>
</dbReference>
<keyword evidence="6" id="KW-1185">Reference proteome</keyword>
<reference evidence="5 6" key="1">
    <citation type="journal article" date="2023" name="Arcadia Sci">
        <title>De novo assembly of a long-read Amblyomma americanum tick genome.</title>
        <authorList>
            <person name="Chou S."/>
            <person name="Poskanzer K.E."/>
            <person name="Rollins M."/>
            <person name="Thuy-Boun P.S."/>
        </authorList>
    </citation>
    <scope>NUCLEOTIDE SEQUENCE [LARGE SCALE GENOMIC DNA]</scope>
    <source>
        <strain evidence="5">F_SG_1</strain>
        <tissue evidence="5">Salivary glands</tissue>
    </source>
</reference>
<dbReference type="InterPro" id="IPR025110">
    <property type="entry name" value="AMP-bd_C"/>
</dbReference>
<evidence type="ECO:0008006" key="7">
    <source>
        <dbReference type="Google" id="ProtNLM"/>
    </source>
</evidence>
<dbReference type="InterPro" id="IPR020845">
    <property type="entry name" value="AMP-binding_CS"/>
</dbReference>
<evidence type="ECO:0000259" key="4">
    <source>
        <dbReference type="Pfam" id="PF13193"/>
    </source>
</evidence>
<dbReference type="Proteomes" id="UP001321473">
    <property type="component" value="Unassembled WGS sequence"/>
</dbReference>
<protein>
    <recommendedName>
        <fullName evidence="7">Acyl-coa synthetase</fullName>
    </recommendedName>
</protein>
<dbReference type="Pfam" id="PF00501">
    <property type="entry name" value="AMP-binding"/>
    <property type="match status" value="1"/>
</dbReference>
<dbReference type="PROSITE" id="PS00455">
    <property type="entry name" value="AMP_BINDING"/>
    <property type="match status" value="1"/>
</dbReference>
<feature type="domain" description="AMP-dependent synthetase/ligase" evidence="3">
    <location>
        <begin position="62"/>
        <end position="416"/>
    </location>
</feature>
<accession>A0AAQ4FIB8</accession>
<dbReference type="AlphaFoldDB" id="A0AAQ4FIB8"/>
<evidence type="ECO:0000313" key="6">
    <source>
        <dbReference type="Proteomes" id="UP001321473"/>
    </source>
</evidence>
<dbReference type="Gene3D" id="3.30.300.30">
    <property type="match status" value="1"/>
</dbReference>
<dbReference type="PANTHER" id="PTHR24096:SF422">
    <property type="entry name" value="BCDNA.GH02901"/>
    <property type="match status" value="1"/>
</dbReference>